<evidence type="ECO:0000313" key="3">
    <source>
        <dbReference type="Proteomes" id="UP001281761"/>
    </source>
</evidence>
<dbReference type="EMBL" id="JARBJD010000050">
    <property type="protein sequence ID" value="KAK2956974.1"/>
    <property type="molecule type" value="Genomic_DNA"/>
</dbReference>
<evidence type="ECO:0000256" key="1">
    <source>
        <dbReference type="SAM" id="MobiDB-lite"/>
    </source>
</evidence>
<feature type="region of interest" description="Disordered" evidence="1">
    <location>
        <begin position="1"/>
        <end position="71"/>
    </location>
</feature>
<feature type="compositionally biased region" description="Basic and acidic residues" evidence="1">
    <location>
        <begin position="20"/>
        <end position="49"/>
    </location>
</feature>
<protein>
    <submittedName>
        <fullName evidence="2">Uncharacterized protein</fullName>
    </submittedName>
</protein>
<keyword evidence="3" id="KW-1185">Reference proteome</keyword>
<name>A0ABQ9XZT4_9EUKA</name>
<comment type="caution">
    <text evidence="2">The sequence shown here is derived from an EMBL/GenBank/DDBJ whole genome shotgun (WGS) entry which is preliminary data.</text>
</comment>
<dbReference type="Proteomes" id="UP001281761">
    <property type="component" value="Unassembled WGS sequence"/>
</dbReference>
<organism evidence="2 3">
    <name type="scientific">Blattamonas nauphoetae</name>
    <dbReference type="NCBI Taxonomy" id="2049346"/>
    <lineage>
        <taxon>Eukaryota</taxon>
        <taxon>Metamonada</taxon>
        <taxon>Preaxostyla</taxon>
        <taxon>Oxymonadida</taxon>
        <taxon>Blattamonas</taxon>
    </lineage>
</organism>
<gene>
    <name evidence="2" type="ORF">BLNAU_8049</name>
</gene>
<accession>A0ABQ9XZT4</accession>
<reference evidence="2 3" key="1">
    <citation type="journal article" date="2022" name="bioRxiv">
        <title>Genomics of Preaxostyla Flagellates Illuminates Evolutionary Transitions and the Path Towards Mitochondrial Loss.</title>
        <authorList>
            <person name="Novak L.V.F."/>
            <person name="Treitli S.C."/>
            <person name="Pyrih J."/>
            <person name="Halakuc P."/>
            <person name="Pipaliya S.V."/>
            <person name="Vacek V."/>
            <person name="Brzon O."/>
            <person name="Soukal P."/>
            <person name="Eme L."/>
            <person name="Dacks J.B."/>
            <person name="Karnkowska A."/>
            <person name="Elias M."/>
            <person name="Hampl V."/>
        </authorList>
    </citation>
    <scope>NUCLEOTIDE SEQUENCE [LARGE SCALE GENOMIC DNA]</scope>
    <source>
        <strain evidence="2">NAU3</strain>
        <tissue evidence="2">Gut</tissue>
    </source>
</reference>
<evidence type="ECO:0000313" key="2">
    <source>
        <dbReference type="EMBL" id="KAK2956974.1"/>
    </source>
</evidence>
<sequence length="71" mass="7805">MDFDRHMPVFATIPTSTGSEESRTMRVVEAPSSKDGEGRLGKHSERKATDQSQRALGRRSCAGLDRVDQLG</sequence>
<proteinExistence type="predicted"/>